<reference evidence="2" key="1">
    <citation type="submission" date="2014-05" db="EMBL/GenBank/DDBJ databases">
        <authorList>
            <person name="Kube M."/>
        </authorList>
    </citation>
    <scope>NUCLEOTIDE SEQUENCE [LARGE SCALE GENOMIC DNA]</scope>
</reference>
<dbReference type="HOGENOM" id="CLU_1850765_0_0_14"/>
<dbReference type="KEGG" id="aoc:Aocu_08480"/>
<dbReference type="RefSeq" id="WP_052670041.1">
    <property type="nucleotide sequence ID" value="NZ_FUZK01000001.1"/>
</dbReference>
<dbReference type="EMBL" id="LK028559">
    <property type="protein sequence ID" value="CDR30921.1"/>
    <property type="molecule type" value="Genomic_DNA"/>
</dbReference>
<dbReference type="Proteomes" id="UP000032434">
    <property type="component" value="Chromosome 1"/>
</dbReference>
<organism evidence="1 2">
    <name type="scientific">Acholeplasma oculi</name>
    <dbReference type="NCBI Taxonomy" id="35623"/>
    <lineage>
        <taxon>Bacteria</taxon>
        <taxon>Bacillati</taxon>
        <taxon>Mycoplasmatota</taxon>
        <taxon>Mollicutes</taxon>
        <taxon>Acholeplasmatales</taxon>
        <taxon>Acholeplasmataceae</taxon>
        <taxon>Acholeplasma</taxon>
    </lineage>
</organism>
<name>A0A061AH35_9MOLU</name>
<proteinExistence type="predicted"/>
<dbReference type="STRING" id="35623.Aocu_08480"/>
<protein>
    <recommendedName>
        <fullName evidence="3">Transposase</fullName>
    </recommendedName>
</protein>
<evidence type="ECO:0000313" key="1">
    <source>
        <dbReference type="EMBL" id="CDR30921.1"/>
    </source>
</evidence>
<evidence type="ECO:0008006" key="3">
    <source>
        <dbReference type="Google" id="ProtNLM"/>
    </source>
</evidence>
<accession>A0A061AH35</accession>
<dbReference type="AlphaFoldDB" id="A0A061AH35"/>
<gene>
    <name evidence="1" type="ORF">Aocu_08480</name>
</gene>
<dbReference type="InParanoid" id="A0A061AH35"/>
<dbReference type="PATRIC" id="fig|35623.3.peg.848"/>
<sequence>MDINRSGYYKWLNRKDNPSEREIQRAKDIAIIKKIHKKHPSHGYRWIRTYAVKHYGVNWSNQHAHLCCKYAGIMSSGKHYRYVKPGDERIKYKNLINASWQYLSRPLEVIVSDMTAFYVKGKYYELTLYIDAIQKKF</sequence>
<keyword evidence="2" id="KW-1185">Reference proteome</keyword>
<evidence type="ECO:0000313" key="2">
    <source>
        <dbReference type="Proteomes" id="UP000032434"/>
    </source>
</evidence>